<dbReference type="InterPro" id="IPR014983">
    <property type="entry name" value="GAD-rel"/>
</dbReference>
<evidence type="ECO:0000313" key="3">
    <source>
        <dbReference type="Proteomes" id="UP000216913"/>
    </source>
</evidence>
<dbReference type="Proteomes" id="UP000216913">
    <property type="component" value="Unassembled WGS sequence"/>
</dbReference>
<proteinExistence type="predicted"/>
<reference evidence="2 3" key="1">
    <citation type="submission" date="2017-05" db="EMBL/GenBank/DDBJ databases">
        <title>Complete and WGS of Bordetella genogroups.</title>
        <authorList>
            <person name="Spilker T."/>
            <person name="LiPuma J."/>
        </authorList>
    </citation>
    <scope>NUCLEOTIDE SEQUENCE [LARGE SCALE GENOMIC DNA]</scope>
    <source>
        <strain evidence="2 3">AU10456</strain>
    </source>
</reference>
<dbReference type="OrthoDB" id="9016361at2"/>
<dbReference type="RefSeq" id="WP_094801497.1">
    <property type="nucleotide sequence ID" value="NZ_NEVP01000009.1"/>
</dbReference>
<name>A0A261THE0_9BORD</name>
<evidence type="ECO:0000313" key="2">
    <source>
        <dbReference type="EMBL" id="OZI49039.1"/>
    </source>
</evidence>
<organism evidence="2 3">
    <name type="scientific">Bordetella genomosp. 5</name>
    <dbReference type="NCBI Taxonomy" id="1395608"/>
    <lineage>
        <taxon>Bacteria</taxon>
        <taxon>Pseudomonadati</taxon>
        <taxon>Pseudomonadota</taxon>
        <taxon>Betaproteobacteria</taxon>
        <taxon>Burkholderiales</taxon>
        <taxon>Alcaligenaceae</taxon>
        <taxon>Bordetella</taxon>
    </lineage>
</organism>
<keyword evidence="3" id="KW-1185">Reference proteome</keyword>
<sequence>MVFFRRLALEPFIKAHPPHRSNRPAPADLLAAYEGRLPASLLELWRKKGLGFYGEWQLALIDPRIWQPVLDRWLVSPRPTLERIPIGLTPLGVLLYYRKLTETDEDVAYIDPVSKESGDLVWSLDVFFNKFLLDAEDLDLLIEADMVRTARQECGPLAPGEVYEIDQMHLTMQMFRAEKTDALELHRRLRDAVDPPQPKDTPPETVQDAVPVAHRAEFAADAAAAPDRNDGVTGLYMSTYIDWHRMLSLTPDGRYRLLFWRIHHKTFERGDIRVYQGSYTAQRAEDGAETVSLDIRLRRDSHGSDANDSDLTFMRSGDQALLLRDDEFGDMAEAITNRGLMGRSEYYFRRVRLDQPFEKEPSDGREAFPVDDLPPALRKRVQAEPLVTRIVHVADINPDEEDDGCGTVMCTLDLGQDDGLRMNMPLFSPEGSGRGLHGWVWTMRPKACEAGIKYRRGADGAIEHGPVAGDVLTSRAPGR</sequence>
<dbReference type="EMBL" id="NEVP01000009">
    <property type="protein sequence ID" value="OZI49039.1"/>
    <property type="molecule type" value="Genomic_DNA"/>
</dbReference>
<gene>
    <name evidence="2" type="ORF">CAL25_15565</name>
</gene>
<evidence type="ECO:0000259" key="1">
    <source>
        <dbReference type="Pfam" id="PF08887"/>
    </source>
</evidence>
<accession>A0A261THE0</accession>
<dbReference type="Pfam" id="PF08887">
    <property type="entry name" value="GAD-like"/>
    <property type="match status" value="1"/>
</dbReference>
<comment type="caution">
    <text evidence="2">The sequence shown here is derived from an EMBL/GenBank/DDBJ whole genome shotgun (WGS) entry which is preliminary data.</text>
</comment>
<feature type="domain" description="GAD-related" evidence="1">
    <location>
        <begin position="10"/>
        <end position="75"/>
    </location>
</feature>
<protein>
    <recommendedName>
        <fullName evidence="1">GAD-related domain-containing protein</fullName>
    </recommendedName>
</protein>
<dbReference type="AlphaFoldDB" id="A0A261THE0"/>